<name>A0A0F9RT82_9ZZZZ</name>
<evidence type="ECO:0000313" key="1">
    <source>
        <dbReference type="EMBL" id="KKN53087.1"/>
    </source>
</evidence>
<accession>A0A0F9RT82</accession>
<reference evidence="1" key="1">
    <citation type="journal article" date="2015" name="Nature">
        <title>Complex archaea that bridge the gap between prokaryotes and eukaryotes.</title>
        <authorList>
            <person name="Spang A."/>
            <person name="Saw J.H."/>
            <person name="Jorgensen S.L."/>
            <person name="Zaremba-Niedzwiedzka K."/>
            <person name="Martijn J."/>
            <person name="Lind A.E."/>
            <person name="van Eijk R."/>
            <person name="Schleper C."/>
            <person name="Guy L."/>
            <person name="Ettema T.J."/>
        </authorList>
    </citation>
    <scope>NUCLEOTIDE SEQUENCE</scope>
</reference>
<gene>
    <name evidence="1" type="ORF">LCGC14_0605990</name>
</gene>
<comment type="caution">
    <text evidence="1">The sequence shown here is derived from an EMBL/GenBank/DDBJ whole genome shotgun (WGS) entry which is preliminary data.</text>
</comment>
<protein>
    <submittedName>
        <fullName evidence="1">Uncharacterized protein</fullName>
    </submittedName>
</protein>
<proteinExistence type="predicted"/>
<sequence length="124" mass="13386">MSRFDTDLLVAGLPALMYRHGQPGIYSPVGAPDIPVTIILGPEETEEEERRGDRILVQRCEGTITVDPDSDFGGVASPDEAAEVTVSGVLWSVEGLAGLTGSYAILKLVRRSSIERALEGYRVR</sequence>
<organism evidence="1">
    <name type="scientific">marine sediment metagenome</name>
    <dbReference type="NCBI Taxonomy" id="412755"/>
    <lineage>
        <taxon>unclassified sequences</taxon>
        <taxon>metagenomes</taxon>
        <taxon>ecological metagenomes</taxon>
    </lineage>
</organism>
<dbReference type="AlphaFoldDB" id="A0A0F9RT82"/>
<dbReference type="EMBL" id="LAZR01000989">
    <property type="protein sequence ID" value="KKN53087.1"/>
    <property type="molecule type" value="Genomic_DNA"/>
</dbReference>